<reference evidence="1 2" key="1">
    <citation type="journal article" date="2011" name="J. Bacteriol.">
        <title>Revised genome sequence of Brucella suis 1330.</title>
        <authorList>
            <person name="Tae H."/>
            <person name="Shallom S."/>
            <person name="Settlage R."/>
            <person name="Preston D."/>
            <person name="Adams L.G."/>
            <person name="Garner H.R."/>
        </authorList>
    </citation>
    <scope>NUCLEOTIDE SEQUENCE [LARGE SCALE GENOMIC DNA]</scope>
    <source>
        <strain evidence="1 2">1330</strain>
    </source>
</reference>
<keyword evidence="2" id="KW-1185">Reference proteome</keyword>
<evidence type="ECO:0000313" key="2">
    <source>
        <dbReference type="Proteomes" id="UP000007104"/>
    </source>
</evidence>
<dbReference type="HOGENOM" id="CLU_3354973_0_0_5"/>
<dbReference type="KEGG" id="bms:BR1603"/>
<protein>
    <submittedName>
        <fullName evidence="1">Uncharacterized protein</fullName>
    </submittedName>
</protein>
<evidence type="ECO:0000313" key="1">
    <source>
        <dbReference type="EMBL" id="AEM18924.1"/>
    </source>
</evidence>
<organism evidence="1 2">
    <name type="scientific">Brucella suis biovar 1 (strain 1330)</name>
    <dbReference type="NCBI Taxonomy" id="204722"/>
    <lineage>
        <taxon>Bacteria</taxon>
        <taxon>Pseudomonadati</taxon>
        <taxon>Pseudomonadota</taxon>
        <taxon>Alphaproteobacteria</taxon>
        <taxon>Hyphomicrobiales</taxon>
        <taxon>Brucellaceae</taxon>
        <taxon>Brucella/Ochrobactrum group</taxon>
        <taxon>Brucella</taxon>
    </lineage>
</organism>
<name>A0A0H3G8N3_BRUSU</name>
<dbReference type="AlphaFoldDB" id="A0A0H3G8N3"/>
<dbReference type="EMBL" id="CP002997">
    <property type="protein sequence ID" value="AEM18924.1"/>
    <property type="molecule type" value="Genomic_DNA"/>
</dbReference>
<accession>A0A0H3G8N3</accession>
<proteinExistence type="predicted"/>
<dbReference type="KEGG" id="bsi:BS1330_I1597"/>
<sequence>MFLQGMAAVYVRNETLSSVLRIGFILFSIICTDMELGISKG</sequence>
<gene>
    <name evidence="1" type="ordered locus">BS1330_I1597</name>
</gene>
<dbReference type="Proteomes" id="UP000007104">
    <property type="component" value="Chromosome I"/>
</dbReference>